<dbReference type="SUPFAM" id="SSF47336">
    <property type="entry name" value="ACP-like"/>
    <property type="match status" value="1"/>
</dbReference>
<sequence length="85" mass="9549">MTESNYDEIMQLLCDRLRDLASTDVLITPETNLINQLSIDSIKLLNLIMEIEDTFDISIPINALTDVQTVGELVDLVHKIKTTSS</sequence>
<dbReference type="Proteomes" id="UP000241912">
    <property type="component" value="Unassembled WGS sequence"/>
</dbReference>
<evidence type="ECO:0000259" key="1">
    <source>
        <dbReference type="PROSITE" id="PS50075"/>
    </source>
</evidence>
<dbReference type="AlphaFoldDB" id="A0A2P7NXK4"/>
<comment type="caution">
    <text evidence="2">The sequence shown here is derived from an EMBL/GenBank/DDBJ whole genome shotgun (WGS) entry which is preliminary data.</text>
</comment>
<proteinExistence type="predicted"/>
<dbReference type="EMBL" id="PXXU01000008">
    <property type="protein sequence ID" value="PSJ18175.1"/>
    <property type="molecule type" value="Genomic_DNA"/>
</dbReference>
<dbReference type="Pfam" id="PF00550">
    <property type="entry name" value="PP-binding"/>
    <property type="match status" value="1"/>
</dbReference>
<feature type="domain" description="Carrier" evidence="1">
    <location>
        <begin position="4"/>
        <end position="81"/>
    </location>
</feature>
<evidence type="ECO:0000313" key="3">
    <source>
        <dbReference type="Proteomes" id="UP000241912"/>
    </source>
</evidence>
<keyword evidence="3" id="KW-1185">Reference proteome</keyword>
<dbReference type="PROSITE" id="PS50075">
    <property type="entry name" value="CARRIER"/>
    <property type="match status" value="1"/>
</dbReference>
<organism evidence="2 3">
    <name type="scientific">Nitrosomonas supralitoralis</name>
    <dbReference type="NCBI Taxonomy" id="2116706"/>
    <lineage>
        <taxon>Bacteria</taxon>
        <taxon>Pseudomonadati</taxon>
        <taxon>Pseudomonadota</taxon>
        <taxon>Betaproteobacteria</taxon>
        <taxon>Nitrosomonadales</taxon>
        <taxon>Nitrosomonadaceae</taxon>
        <taxon>Nitrosomonas</taxon>
    </lineage>
</organism>
<dbReference type="Gene3D" id="1.10.1200.10">
    <property type="entry name" value="ACP-like"/>
    <property type="match status" value="1"/>
</dbReference>
<accession>A0A2P7NXK4</accession>
<dbReference type="RefSeq" id="WP_106705990.1">
    <property type="nucleotide sequence ID" value="NZ_PXXU01000008.1"/>
</dbReference>
<dbReference type="InterPro" id="IPR009081">
    <property type="entry name" value="PP-bd_ACP"/>
</dbReference>
<reference evidence="2 3" key="1">
    <citation type="submission" date="2018-03" db="EMBL/GenBank/DDBJ databases">
        <title>Draft genome of Nitrosomonas supralitoralis APG5.</title>
        <authorList>
            <person name="Urakawa H."/>
            <person name="Lopez J.V."/>
        </authorList>
    </citation>
    <scope>NUCLEOTIDE SEQUENCE [LARGE SCALE GENOMIC DNA]</scope>
    <source>
        <strain evidence="2 3">APG5</strain>
    </source>
</reference>
<name>A0A2P7NXK4_9PROT</name>
<dbReference type="InterPro" id="IPR036736">
    <property type="entry name" value="ACP-like_sf"/>
</dbReference>
<gene>
    <name evidence="2" type="ORF">C7H79_03920</name>
</gene>
<protein>
    <submittedName>
        <fullName evidence="2">Phosphopantetheine-binding protein</fullName>
    </submittedName>
</protein>
<evidence type="ECO:0000313" key="2">
    <source>
        <dbReference type="EMBL" id="PSJ18175.1"/>
    </source>
</evidence>
<dbReference type="OrthoDB" id="287644at2"/>